<evidence type="ECO:0000313" key="7">
    <source>
        <dbReference type="Proteomes" id="UP000502823"/>
    </source>
</evidence>
<dbReference type="Pfam" id="PF00018">
    <property type="entry name" value="SH3_1"/>
    <property type="match status" value="1"/>
</dbReference>
<feature type="compositionally biased region" description="Polar residues" evidence="3">
    <location>
        <begin position="468"/>
        <end position="478"/>
    </location>
</feature>
<dbReference type="PANTHER" id="PTHR14206:SF7">
    <property type="entry name" value="INSULIN RECEPTOR SUBSTRATE 53 KDA, ISOFORM A"/>
    <property type="match status" value="1"/>
</dbReference>
<dbReference type="CDD" id="cd11779">
    <property type="entry name" value="SH3_Irsp53_BAIAP2L"/>
    <property type="match status" value="1"/>
</dbReference>
<evidence type="ECO:0000256" key="2">
    <source>
        <dbReference type="PROSITE-ProRule" id="PRU00192"/>
    </source>
</evidence>
<feature type="region of interest" description="Disordered" evidence="3">
    <location>
        <begin position="14"/>
        <end position="42"/>
    </location>
</feature>
<dbReference type="FunCoup" id="A0A6L2PNY2">
    <property type="interactions" value="89"/>
</dbReference>
<dbReference type="GO" id="GO:0051017">
    <property type="term" value="P:actin filament bundle assembly"/>
    <property type="evidence" value="ECO:0007669"/>
    <property type="project" value="TreeGrafter"/>
</dbReference>
<dbReference type="SUPFAM" id="SSF50044">
    <property type="entry name" value="SH3-domain"/>
    <property type="match status" value="1"/>
</dbReference>
<dbReference type="PROSITE" id="PS50002">
    <property type="entry name" value="SH3"/>
    <property type="match status" value="1"/>
</dbReference>
<name>A0A6L2PNY2_COPFO</name>
<dbReference type="GO" id="GO:0051764">
    <property type="term" value="P:actin crosslink formation"/>
    <property type="evidence" value="ECO:0007669"/>
    <property type="project" value="TreeGrafter"/>
</dbReference>
<feature type="non-terminal residue" evidence="6">
    <location>
        <position position="1"/>
    </location>
</feature>
<keyword evidence="1 2" id="KW-0728">SH3 domain</keyword>
<evidence type="ECO:0000259" key="5">
    <source>
        <dbReference type="PROSITE" id="PS51338"/>
    </source>
</evidence>
<dbReference type="InParanoid" id="A0A6L2PNY2"/>
<accession>A0A6L2PNY2</accession>
<proteinExistence type="predicted"/>
<dbReference type="PROSITE" id="PS51338">
    <property type="entry name" value="IMD"/>
    <property type="match status" value="1"/>
</dbReference>
<dbReference type="Proteomes" id="UP000502823">
    <property type="component" value="Unassembled WGS sequence"/>
</dbReference>
<protein>
    <recommendedName>
        <fullName evidence="8">SH3 domain-containing protein</fullName>
    </recommendedName>
</protein>
<dbReference type="GO" id="GO:0005654">
    <property type="term" value="C:nucleoplasm"/>
    <property type="evidence" value="ECO:0007669"/>
    <property type="project" value="TreeGrafter"/>
</dbReference>
<dbReference type="InterPro" id="IPR036028">
    <property type="entry name" value="SH3-like_dom_sf"/>
</dbReference>
<evidence type="ECO:0000256" key="3">
    <source>
        <dbReference type="SAM" id="MobiDB-lite"/>
    </source>
</evidence>
<dbReference type="SUPFAM" id="SSF103657">
    <property type="entry name" value="BAR/IMD domain-like"/>
    <property type="match status" value="1"/>
</dbReference>
<feature type="region of interest" description="Disordered" evidence="3">
    <location>
        <begin position="457"/>
        <end position="510"/>
    </location>
</feature>
<dbReference type="FunFam" id="2.30.30.40:FF:000188">
    <property type="entry name" value="Insulin receptor tyrosine kinase substrate"/>
    <property type="match status" value="1"/>
</dbReference>
<organism evidence="6 7">
    <name type="scientific">Coptotermes formosanus</name>
    <name type="common">Formosan subterranean termite</name>
    <dbReference type="NCBI Taxonomy" id="36987"/>
    <lineage>
        <taxon>Eukaryota</taxon>
        <taxon>Metazoa</taxon>
        <taxon>Ecdysozoa</taxon>
        <taxon>Arthropoda</taxon>
        <taxon>Hexapoda</taxon>
        <taxon>Insecta</taxon>
        <taxon>Pterygota</taxon>
        <taxon>Neoptera</taxon>
        <taxon>Polyneoptera</taxon>
        <taxon>Dictyoptera</taxon>
        <taxon>Blattodea</taxon>
        <taxon>Blattoidea</taxon>
        <taxon>Termitoidae</taxon>
        <taxon>Rhinotermitidae</taxon>
        <taxon>Coptotermes</taxon>
    </lineage>
</organism>
<dbReference type="Gene3D" id="1.20.1270.60">
    <property type="entry name" value="Arfaptin homology (AH) domain/BAR domain"/>
    <property type="match status" value="1"/>
</dbReference>
<dbReference type="PANTHER" id="PTHR14206">
    <property type="entry name" value="BRAIN-SPECIFIC ANGIOGENESIS INHIBITOR 1-ASSOCIATED PROTEIN 2"/>
    <property type="match status" value="1"/>
</dbReference>
<dbReference type="InterPro" id="IPR013606">
    <property type="entry name" value="I-BAR_dom"/>
</dbReference>
<keyword evidence="7" id="KW-1185">Reference proteome</keyword>
<comment type="caution">
    <text evidence="6">The sequence shown here is derived from an EMBL/GenBank/DDBJ whole genome shotgun (WGS) entry which is preliminary data.</text>
</comment>
<dbReference type="AlphaFoldDB" id="A0A6L2PNY2"/>
<feature type="compositionally biased region" description="Polar residues" evidence="3">
    <location>
        <begin position="296"/>
        <end position="305"/>
    </location>
</feature>
<feature type="compositionally biased region" description="Pro residues" evidence="3">
    <location>
        <begin position="407"/>
        <end position="420"/>
    </location>
</feature>
<feature type="compositionally biased region" description="Low complexity" evidence="3">
    <location>
        <begin position="306"/>
        <end position="378"/>
    </location>
</feature>
<dbReference type="Gene3D" id="2.30.30.40">
    <property type="entry name" value="SH3 Domains"/>
    <property type="match status" value="1"/>
</dbReference>
<dbReference type="InterPro" id="IPR027681">
    <property type="entry name" value="IRSp53/IRTKS/Pinkbar"/>
</dbReference>
<evidence type="ECO:0008006" key="8">
    <source>
        <dbReference type="Google" id="ProtNLM"/>
    </source>
</evidence>
<feature type="domain" description="IMD" evidence="5">
    <location>
        <begin position="1"/>
        <end position="137"/>
    </location>
</feature>
<dbReference type="OrthoDB" id="3800937at2759"/>
<feature type="compositionally biased region" description="Low complexity" evidence="3">
    <location>
        <begin position="497"/>
        <end position="510"/>
    </location>
</feature>
<sequence>IFLQSEQKKFLQQHKQRSETYSKAAATMKKQRKKNKGTTKTGLAMDKELKNMQVLEEEKSKLDAFCEQSLKTAMTQERRRYGFVLERQCSLAKHCLAYHSQGITVLQRHLEDWQEVAQTREFLPDSVEAMFTNRLRQVSFWPEEDLYSSPRSPNMEDDRLSIASQLRKTKSMDASCLDMRSINDATSPTKPLSRAKSDFNLAASTHSLVQDPDTATRPKSMAVPDRGPGWDTQLVRALYAYLSSGDNQLSFLEGDVIALMGERNKGWQFGENLRTQCSGWFPLAYTELLLDDTSSPTHQRMQSLDSTGSSTAATTPATPTAGGFGVASPSGAGASGLGQQSQPQQQQQPSSLLSGKAAVPSPDTAAATSPRPSAATNPVTMFGDTLLHHRATKQIRRGPTISARNVGPPPTLPAPVPTPKVPASSTLPVSRGVTERRLIQPPPMPPVPLLGNVKRPPGAIGSGIGNASLHSSNDSGFSNDPPPAPEVDYSDDDSTRGVSESAVFAGSSGSSSARITGSIWMKFDYPASISSTRKMDVTRYIETLGTRLNSTSLQRSSIKFAVVTVFHMQEYEVLRLRNINYSEWPLHFGGSERLFVFLSPVFDADQLKNFFLSPKFISRKPMDHKAVMPSIETQEQEDSATPTNIVQKRKKQLLSSVRGWLLYKSALDLWDDVNSQHINSLPNTKQANASAKAQRPLALRQSSSVGHLATLGHYNGDKNQAAKTLPADVQRPSSTQVKSLEILTSSEKKSPISNGSVGGATLKRSKSLWKFRRFTRDDDGILEGMSLWQHRSLVDVRVAVQQEGETTLSTPTTVKKKSTGTNTSQTLETNVPANDKSPTPLLRTKLVPLKDDNSVLSGSADTPPKPMERKSIKSPHNDGISTNTEYSDRKNTPPPTPKKPPSKNNIDMKDDDGLLIPRPGRQLYCSSDEEGDVDDEEETTDPENGDSESCIVVDDHMKTKISLTRRQKILREASRISTENGMLLPRTRLVKAHGRKKRTEMPTPADGLLYYGRTLQYRLKKPERGSRFDQVSEITGNMYGPWYDLWGVDSSVRQ</sequence>
<evidence type="ECO:0000259" key="4">
    <source>
        <dbReference type="PROSITE" id="PS50002"/>
    </source>
</evidence>
<evidence type="ECO:0000313" key="6">
    <source>
        <dbReference type="EMBL" id="GFG31687.1"/>
    </source>
</evidence>
<feature type="compositionally biased region" description="Acidic residues" evidence="3">
    <location>
        <begin position="927"/>
        <end position="946"/>
    </location>
</feature>
<dbReference type="GO" id="GO:0005829">
    <property type="term" value="C:cytosol"/>
    <property type="evidence" value="ECO:0007669"/>
    <property type="project" value="TreeGrafter"/>
</dbReference>
<evidence type="ECO:0000256" key="1">
    <source>
        <dbReference type="ARBA" id="ARBA00022443"/>
    </source>
</evidence>
<gene>
    <name evidence="6" type="ORF">Cfor_04837</name>
</gene>
<dbReference type="InterPro" id="IPR001452">
    <property type="entry name" value="SH3_domain"/>
</dbReference>
<dbReference type="Pfam" id="PF08397">
    <property type="entry name" value="IMD"/>
    <property type="match status" value="1"/>
</dbReference>
<dbReference type="GO" id="GO:0030838">
    <property type="term" value="P:positive regulation of actin filament polymerization"/>
    <property type="evidence" value="ECO:0007669"/>
    <property type="project" value="TreeGrafter"/>
</dbReference>
<dbReference type="InterPro" id="IPR027267">
    <property type="entry name" value="AH/BAR_dom_sf"/>
</dbReference>
<dbReference type="SMART" id="SM00326">
    <property type="entry name" value="SH3"/>
    <property type="match status" value="1"/>
</dbReference>
<reference evidence="7" key="1">
    <citation type="submission" date="2020-01" db="EMBL/GenBank/DDBJ databases">
        <title>Draft genome sequence of the Termite Coptotermes fromosanus.</title>
        <authorList>
            <person name="Itakura S."/>
            <person name="Yosikawa Y."/>
            <person name="Umezawa K."/>
        </authorList>
    </citation>
    <scope>NUCLEOTIDE SEQUENCE [LARGE SCALE GENOMIC DNA]</scope>
</reference>
<feature type="region of interest" description="Disordered" evidence="3">
    <location>
        <begin position="805"/>
        <end position="948"/>
    </location>
</feature>
<feature type="region of interest" description="Disordered" evidence="3">
    <location>
        <begin position="394"/>
        <end position="429"/>
    </location>
</feature>
<feature type="compositionally biased region" description="Polar residues" evidence="3">
    <location>
        <begin position="805"/>
        <end position="832"/>
    </location>
</feature>
<dbReference type="EMBL" id="BLKM01010978">
    <property type="protein sequence ID" value="GFG31687.1"/>
    <property type="molecule type" value="Genomic_DNA"/>
</dbReference>
<feature type="domain" description="SH3" evidence="4">
    <location>
        <begin position="230"/>
        <end position="291"/>
    </location>
</feature>
<dbReference type="GO" id="GO:0007009">
    <property type="term" value="P:plasma membrane organization"/>
    <property type="evidence" value="ECO:0007669"/>
    <property type="project" value="InterPro"/>
</dbReference>
<feature type="region of interest" description="Disordered" evidence="3">
    <location>
        <begin position="296"/>
        <end position="379"/>
    </location>
</feature>